<dbReference type="PANTHER" id="PTHR45809:SF3">
    <property type="entry name" value="VIRAL IAP-ASSOCIATED FACTOR HOMOLOG"/>
    <property type="match status" value="1"/>
</dbReference>
<comment type="similarity">
    <text evidence="1">Belongs to the phosducin family.</text>
</comment>
<proteinExistence type="inferred from homology"/>
<dbReference type="SUPFAM" id="SSF52833">
    <property type="entry name" value="Thioredoxin-like"/>
    <property type="match status" value="1"/>
</dbReference>
<organism evidence="2 3">
    <name type="scientific">Arachis hypogaea</name>
    <name type="common">Peanut</name>
    <dbReference type="NCBI Taxonomy" id="3818"/>
    <lineage>
        <taxon>Eukaryota</taxon>
        <taxon>Viridiplantae</taxon>
        <taxon>Streptophyta</taxon>
        <taxon>Embryophyta</taxon>
        <taxon>Tracheophyta</taxon>
        <taxon>Spermatophyta</taxon>
        <taxon>Magnoliopsida</taxon>
        <taxon>eudicotyledons</taxon>
        <taxon>Gunneridae</taxon>
        <taxon>Pentapetalae</taxon>
        <taxon>rosids</taxon>
        <taxon>fabids</taxon>
        <taxon>Fabales</taxon>
        <taxon>Fabaceae</taxon>
        <taxon>Papilionoideae</taxon>
        <taxon>50 kb inversion clade</taxon>
        <taxon>dalbergioids sensu lato</taxon>
        <taxon>Dalbergieae</taxon>
        <taxon>Pterocarpus clade</taxon>
        <taxon>Arachis</taxon>
    </lineage>
</organism>
<dbReference type="EMBL" id="SDMP01000019">
    <property type="protein sequence ID" value="RYQ91620.1"/>
    <property type="molecule type" value="Genomic_DNA"/>
</dbReference>
<dbReference type="GO" id="GO:0006457">
    <property type="term" value="P:protein folding"/>
    <property type="evidence" value="ECO:0007669"/>
    <property type="project" value="TreeGrafter"/>
</dbReference>
<dbReference type="InterPro" id="IPR051498">
    <property type="entry name" value="Phosducin-like_chap/apop_reg"/>
</dbReference>
<protein>
    <submittedName>
        <fullName evidence="2">Uncharacterized protein</fullName>
    </submittedName>
</protein>
<evidence type="ECO:0000256" key="1">
    <source>
        <dbReference type="ARBA" id="ARBA00009686"/>
    </source>
</evidence>
<keyword evidence="3" id="KW-1185">Reference proteome</keyword>
<sequence>MLVSELSVIHVSIVQMEMCGIFQMELMKQLLFSRMLEVSRIKYIFFLLNHCFLLRRRDWLRRRKQLKLRFGSVVPISGSDFVREVSQAPSDVWVVVILYKDGLLYFIFDIAECGILMQCIEEFVTRYPVTK</sequence>
<accession>A0A444XPF3</accession>
<comment type="caution">
    <text evidence="2">The sequence shown here is derived from an EMBL/GenBank/DDBJ whole genome shotgun (WGS) entry which is preliminary data.</text>
</comment>
<reference evidence="2 3" key="1">
    <citation type="submission" date="2019-01" db="EMBL/GenBank/DDBJ databases">
        <title>Sequencing of cultivated peanut Arachis hypogaea provides insights into genome evolution and oil improvement.</title>
        <authorList>
            <person name="Chen X."/>
        </authorList>
    </citation>
    <scope>NUCLEOTIDE SEQUENCE [LARGE SCALE GENOMIC DNA]</scope>
    <source>
        <strain evidence="3">cv. Fuhuasheng</strain>
        <tissue evidence="2">Leaves</tissue>
    </source>
</reference>
<dbReference type="STRING" id="3818.A0A444XPF3"/>
<dbReference type="GO" id="GO:0005737">
    <property type="term" value="C:cytoplasm"/>
    <property type="evidence" value="ECO:0007669"/>
    <property type="project" value="TreeGrafter"/>
</dbReference>
<gene>
    <name evidence="2" type="ORF">Ahy_B09g097598</name>
</gene>
<dbReference type="Gene3D" id="3.40.30.10">
    <property type="entry name" value="Glutaredoxin"/>
    <property type="match status" value="1"/>
</dbReference>
<dbReference type="AlphaFoldDB" id="A0A444XPF3"/>
<dbReference type="InterPro" id="IPR036249">
    <property type="entry name" value="Thioredoxin-like_sf"/>
</dbReference>
<name>A0A444XPF3_ARAHY</name>
<evidence type="ECO:0000313" key="3">
    <source>
        <dbReference type="Proteomes" id="UP000289738"/>
    </source>
</evidence>
<dbReference type="Proteomes" id="UP000289738">
    <property type="component" value="Chromosome B09"/>
</dbReference>
<dbReference type="PANTHER" id="PTHR45809">
    <property type="entry name" value="VIRAL IAP-ASSOCIATED FACTOR HOMOLOG"/>
    <property type="match status" value="1"/>
</dbReference>
<evidence type="ECO:0000313" key="2">
    <source>
        <dbReference type="EMBL" id="RYQ91620.1"/>
    </source>
</evidence>